<comment type="caution">
    <text evidence="12">The sequence shown here is derived from an EMBL/GenBank/DDBJ whole genome shotgun (WGS) entry which is preliminary data.</text>
</comment>
<keyword evidence="4" id="KW-0602">Photosynthesis</keyword>
<evidence type="ECO:0000313" key="12">
    <source>
        <dbReference type="EMBL" id="NEZ59091.1"/>
    </source>
</evidence>
<dbReference type="RefSeq" id="WP_163670401.1">
    <property type="nucleotide sequence ID" value="NZ_QXHD01000004.1"/>
</dbReference>
<dbReference type="PANTHER" id="PTHR34011:SF2">
    <property type="entry name" value="ALLOPHYCOCYANIN ALPHA CHAIN"/>
    <property type="match status" value="1"/>
</dbReference>
<evidence type="ECO:0000313" key="13">
    <source>
        <dbReference type="Proteomes" id="UP000481033"/>
    </source>
</evidence>
<keyword evidence="11" id="KW-0089">Bile pigment</keyword>
<sequence length="191" mass="21480">MSSSLSPRVKELIFKARIVSFNGWQDEFGEDAIAQLQTADNERVYLDDALLDTMPAGPIARHLRDHASAIVDAARAQVLEKFPGITGSGGRLYPAIRAEACWRDFWHFLRCITYGIAAQRPDYTNTMGLSYMEQLYQELQVPLDAMVYGLQSLKTASKDQLAMLEITASDRQIDPYFDHLIQALSQFQSAT</sequence>
<comment type="similarity">
    <text evidence="2">Belongs to the phycobiliprotein family.</text>
</comment>
<dbReference type="InterPro" id="IPR009050">
    <property type="entry name" value="Globin-like_sf"/>
</dbReference>
<dbReference type="PANTHER" id="PTHR34011">
    <property type="entry name" value="PHYCOBILISOME 32.1 KDA LINKER POLYPEPTIDE, PHYCOCYANIN-ASSOCIATED, ROD 2-RELATED"/>
    <property type="match status" value="1"/>
</dbReference>
<dbReference type="Pfam" id="PF00502">
    <property type="entry name" value="Phycobilisome"/>
    <property type="match status" value="1"/>
</dbReference>
<gene>
    <name evidence="12" type="ORF">DXZ20_26300</name>
</gene>
<dbReference type="GO" id="GO:0015979">
    <property type="term" value="P:photosynthesis"/>
    <property type="evidence" value="ECO:0007669"/>
    <property type="project" value="UniProtKB-KW"/>
</dbReference>
<reference evidence="12 13" key="1">
    <citation type="journal article" date="2020" name="Microb. Ecol.">
        <title>Ecogenomics of the Marine Benthic Filamentous Cyanobacterium Adonisia.</title>
        <authorList>
            <person name="Walter J.M."/>
            <person name="Coutinho F.H."/>
            <person name="Leomil L."/>
            <person name="Hargreaves P.I."/>
            <person name="Campeao M.E."/>
            <person name="Vieira V.V."/>
            <person name="Silva B.S."/>
            <person name="Fistarol G.O."/>
            <person name="Salomon P.S."/>
            <person name="Sawabe T."/>
            <person name="Mino S."/>
            <person name="Hosokawa M."/>
            <person name="Miyashita H."/>
            <person name="Maruyama F."/>
            <person name="van Verk M.C."/>
            <person name="Dutilh B.E."/>
            <person name="Thompson C.C."/>
            <person name="Thompson F.L."/>
        </authorList>
    </citation>
    <scope>NUCLEOTIDE SEQUENCE [LARGE SCALE GENOMIC DNA]</scope>
    <source>
        <strain evidence="12 13">CCMR0081</strain>
    </source>
</reference>
<accession>A0A6M0RTS7</accession>
<dbReference type="AlphaFoldDB" id="A0A6M0RTS7"/>
<dbReference type="InterPro" id="IPR012128">
    <property type="entry name" value="Phycobilisome_asu/bsu"/>
</dbReference>
<evidence type="ECO:0000256" key="1">
    <source>
        <dbReference type="ARBA" id="ARBA00004170"/>
    </source>
</evidence>
<evidence type="ECO:0000256" key="7">
    <source>
        <dbReference type="ARBA" id="ARBA00022982"/>
    </source>
</evidence>
<comment type="subcellular location">
    <subcellularLocation>
        <location evidence="1">Membrane</location>
        <topology evidence="1">Peripheral membrane protein</topology>
    </subcellularLocation>
</comment>
<evidence type="ECO:0000256" key="2">
    <source>
        <dbReference type="ARBA" id="ARBA00008182"/>
    </source>
</evidence>
<evidence type="ECO:0000256" key="3">
    <source>
        <dbReference type="ARBA" id="ARBA00022448"/>
    </source>
</evidence>
<keyword evidence="13" id="KW-1185">Reference proteome</keyword>
<dbReference type="GO" id="GO:0030089">
    <property type="term" value="C:phycobilisome"/>
    <property type="evidence" value="ECO:0007669"/>
    <property type="project" value="UniProtKB-KW"/>
</dbReference>
<keyword evidence="5" id="KW-0042">Antenna complex</keyword>
<keyword evidence="7" id="KW-0249">Electron transport</keyword>
<keyword evidence="8" id="KW-0157">Chromophore</keyword>
<dbReference type="Gene3D" id="1.10.490.20">
    <property type="entry name" value="Phycocyanins"/>
    <property type="match status" value="1"/>
</dbReference>
<evidence type="ECO:0000256" key="8">
    <source>
        <dbReference type="ARBA" id="ARBA00022991"/>
    </source>
</evidence>
<protein>
    <submittedName>
        <fullName evidence="12">Phycobilisome protein</fullName>
    </submittedName>
</protein>
<keyword evidence="6" id="KW-0605">Phycobilisome</keyword>
<evidence type="ECO:0000256" key="5">
    <source>
        <dbReference type="ARBA" id="ARBA00022549"/>
    </source>
</evidence>
<dbReference type="EMBL" id="QXHD01000004">
    <property type="protein sequence ID" value="NEZ59091.1"/>
    <property type="molecule type" value="Genomic_DNA"/>
</dbReference>
<keyword evidence="3" id="KW-0813">Transport</keyword>
<evidence type="ECO:0000256" key="9">
    <source>
        <dbReference type="ARBA" id="ARBA00023078"/>
    </source>
</evidence>
<dbReference type="Proteomes" id="UP000481033">
    <property type="component" value="Unassembled WGS sequence"/>
</dbReference>
<keyword evidence="9" id="KW-0793">Thylakoid</keyword>
<dbReference type="InterPro" id="IPR038719">
    <property type="entry name" value="Phycobilisome_asu/bsu_sf"/>
</dbReference>
<keyword evidence="10" id="KW-0472">Membrane</keyword>
<proteinExistence type="inferred from homology"/>
<evidence type="ECO:0000256" key="11">
    <source>
        <dbReference type="ARBA" id="ARBA00023307"/>
    </source>
</evidence>
<organism evidence="12 13">
    <name type="scientific">Adonisia turfae CCMR0081</name>
    <dbReference type="NCBI Taxonomy" id="2292702"/>
    <lineage>
        <taxon>Bacteria</taxon>
        <taxon>Bacillati</taxon>
        <taxon>Cyanobacteriota</taxon>
        <taxon>Adonisia</taxon>
        <taxon>Adonisia turfae</taxon>
    </lineage>
</organism>
<evidence type="ECO:0000256" key="4">
    <source>
        <dbReference type="ARBA" id="ARBA00022531"/>
    </source>
</evidence>
<evidence type="ECO:0000256" key="10">
    <source>
        <dbReference type="ARBA" id="ARBA00023136"/>
    </source>
</evidence>
<evidence type="ECO:0000256" key="6">
    <source>
        <dbReference type="ARBA" id="ARBA00022738"/>
    </source>
</evidence>
<dbReference type="SUPFAM" id="SSF46458">
    <property type="entry name" value="Globin-like"/>
    <property type="match status" value="1"/>
</dbReference>
<name>A0A6M0RTS7_9CYAN</name>